<accession>A0A286RFE4</accession>
<dbReference type="KEGG" id="ttf:THTE_2082"/>
<dbReference type="CDD" id="cd00077">
    <property type="entry name" value="HDc"/>
    <property type="match status" value="1"/>
</dbReference>
<name>A0A286RFE4_9BACT</name>
<dbReference type="InterPro" id="IPR048950">
    <property type="entry name" value="Ppx_GppA_C"/>
</dbReference>
<dbReference type="InterPro" id="IPR003695">
    <property type="entry name" value="Ppx_GppA_N"/>
</dbReference>
<dbReference type="Pfam" id="PF21447">
    <property type="entry name" value="Ppx-GppA_III"/>
    <property type="match status" value="1"/>
</dbReference>
<dbReference type="SUPFAM" id="SSF109604">
    <property type="entry name" value="HD-domain/PDEase-like"/>
    <property type="match status" value="1"/>
</dbReference>
<dbReference type="PIRSF" id="PIRSF001267">
    <property type="entry name" value="Pyrophosphatase_GppA_Ppx"/>
    <property type="match status" value="1"/>
</dbReference>
<dbReference type="InterPro" id="IPR043129">
    <property type="entry name" value="ATPase_NBD"/>
</dbReference>
<dbReference type="Proteomes" id="UP000215086">
    <property type="component" value="Chromosome"/>
</dbReference>
<evidence type="ECO:0000313" key="5">
    <source>
        <dbReference type="Proteomes" id="UP000215086"/>
    </source>
</evidence>
<evidence type="ECO:0000259" key="3">
    <source>
        <dbReference type="Pfam" id="PF21447"/>
    </source>
</evidence>
<protein>
    <submittedName>
        <fullName evidence="4">Exopolyphosphatase</fullName>
        <ecNumber evidence="4">3.6.1.11</ecNumber>
    </submittedName>
</protein>
<dbReference type="Gene3D" id="3.30.420.40">
    <property type="match status" value="1"/>
</dbReference>
<proteinExistence type="predicted"/>
<sequence>MIPSEESKETTGRAHPVAVIDIGTNAIRMVIAQVFEDGQIEVLERVQRPIRLGKDTFSRGRIGAQCMRSAVEILRNYQKIMETYGVEKVRAVATSSLRDAANADNVLDRIFLACRLSVEVISIAEEGRLTVAAVREAVEAFPEVNQGKTLIVDVGGGSTILTILEEGEIVNSVGWRLGSVRLLETLGLQSEPPERAAQVLEQHIRSQVAMAKRTLPLAACDTFVAVGGDVRFAARVVGYPSRSEKLFIVEKEQFQKLIRRCQRYRPEELARQYNLPLTEAETLLPALLTYWELLCHTSAPHVIVSQVSMRDGLLLELARQTTGKEDTALQEGIIHAALAMAQRYGADLEHAQITADIAVRLFDTLTTDHGLGSRERLLLRVAAILHEVGGYINLSAHHKHSYYIIAHSEIFGLTRGETQLVAHVARYHRRSSPKVSHLDYMALPRESRVIINKLAAILRVADALARGRIRQAEQVEFHHEGDELSIVVHGAENLVLEKKSVAAKSDMFEDVYGMKIRFEQ</sequence>
<gene>
    <name evidence="4" type="ORF">THTE_2082</name>
</gene>
<dbReference type="InterPro" id="IPR030673">
    <property type="entry name" value="PyroPPase_GppA_Ppx"/>
</dbReference>
<dbReference type="Gene3D" id="1.10.3210.10">
    <property type="entry name" value="Hypothetical protein af1432"/>
    <property type="match status" value="1"/>
</dbReference>
<dbReference type="OrthoDB" id="9807195at2"/>
<dbReference type="EMBL" id="CP018477">
    <property type="protein sequence ID" value="ASV74684.1"/>
    <property type="molecule type" value="Genomic_DNA"/>
</dbReference>
<feature type="domain" description="Ppx/GppA phosphatase N-terminal" evidence="2">
    <location>
        <begin position="36"/>
        <end position="318"/>
    </location>
</feature>
<dbReference type="Pfam" id="PF02541">
    <property type="entry name" value="Ppx-GppA"/>
    <property type="match status" value="1"/>
</dbReference>
<evidence type="ECO:0000256" key="1">
    <source>
        <dbReference type="ARBA" id="ARBA00022801"/>
    </source>
</evidence>
<dbReference type="InterPro" id="IPR003607">
    <property type="entry name" value="HD/PDEase_dom"/>
</dbReference>
<dbReference type="EC" id="3.6.1.11" evidence="4"/>
<keyword evidence="1 4" id="KW-0378">Hydrolase</keyword>
<dbReference type="RefSeq" id="WP_095414936.1">
    <property type="nucleotide sequence ID" value="NZ_CP018477.1"/>
</dbReference>
<feature type="domain" description="Ppx/GppA phosphatase C-terminal" evidence="3">
    <location>
        <begin position="337"/>
        <end position="488"/>
    </location>
</feature>
<organism evidence="4 5">
    <name type="scientific">Thermogutta terrifontis</name>
    <dbReference type="NCBI Taxonomy" id="1331910"/>
    <lineage>
        <taxon>Bacteria</taxon>
        <taxon>Pseudomonadati</taxon>
        <taxon>Planctomycetota</taxon>
        <taxon>Planctomycetia</taxon>
        <taxon>Pirellulales</taxon>
        <taxon>Thermoguttaceae</taxon>
        <taxon>Thermogutta</taxon>
    </lineage>
</organism>
<dbReference type="InterPro" id="IPR050273">
    <property type="entry name" value="GppA/Ppx_hydrolase"/>
</dbReference>
<dbReference type="CDD" id="cd24006">
    <property type="entry name" value="ASKHA_NBD_PPX_GppA"/>
    <property type="match status" value="1"/>
</dbReference>
<dbReference type="AlphaFoldDB" id="A0A286RFE4"/>
<evidence type="ECO:0000313" key="4">
    <source>
        <dbReference type="EMBL" id="ASV74684.1"/>
    </source>
</evidence>
<keyword evidence="5" id="KW-1185">Reference proteome</keyword>
<reference evidence="4 5" key="1">
    <citation type="journal article" name="Front. Microbiol.">
        <title>Sugar Metabolism of the First Thermophilic Planctomycete Thermogutta terrifontis: Comparative Genomic and Transcriptomic Approaches.</title>
        <authorList>
            <person name="Elcheninov A.G."/>
            <person name="Menzel P."/>
            <person name="Gudbergsdottir S.R."/>
            <person name="Slesarev A.I."/>
            <person name="Kadnikov V.V."/>
            <person name="Krogh A."/>
            <person name="Bonch-Osmolovskaya E.A."/>
            <person name="Peng X."/>
            <person name="Kublanov I.V."/>
        </authorList>
    </citation>
    <scope>NUCLEOTIDE SEQUENCE [LARGE SCALE GENOMIC DNA]</scope>
    <source>
        <strain evidence="4 5">R1</strain>
    </source>
</reference>
<evidence type="ECO:0000259" key="2">
    <source>
        <dbReference type="Pfam" id="PF02541"/>
    </source>
</evidence>
<dbReference type="GO" id="GO:0004309">
    <property type="term" value="F:exopolyphosphatase activity"/>
    <property type="evidence" value="ECO:0007669"/>
    <property type="project" value="UniProtKB-EC"/>
</dbReference>
<dbReference type="Gene3D" id="3.30.420.150">
    <property type="entry name" value="Exopolyphosphatase. Domain 2"/>
    <property type="match status" value="1"/>
</dbReference>
<dbReference type="PANTHER" id="PTHR30005:SF0">
    <property type="entry name" value="RETROGRADE REGULATION PROTEIN 2"/>
    <property type="match status" value="1"/>
</dbReference>
<dbReference type="PANTHER" id="PTHR30005">
    <property type="entry name" value="EXOPOLYPHOSPHATASE"/>
    <property type="match status" value="1"/>
</dbReference>
<dbReference type="SUPFAM" id="SSF53067">
    <property type="entry name" value="Actin-like ATPase domain"/>
    <property type="match status" value="2"/>
</dbReference>